<name>A0AA38SJB6_9ASTR</name>
<comment type="similarity">
    <text evidence="1">Belongs to the CBF/MAK21 family.</text>
</comment>
<dbReference type="AlphaFoldDB" id="A0AA38SJB6"/>
<feature type="region of interest" description="Disordered" evidence="2">
    <location>
        <begin position="428"/>
        <end position="447"/>
    </location>
</feature>
<dbReference type="PANTHER" id="PTHR12048">
    <property type="entry name" value="CCAAT-BINDING FACTOR-RELATED"/>
    <property type="match status" value="1"/>
</dbReference>
<dbReference type="Proteomes" id="UP001172457">
    <property type="component" value="Chromosome 8"/>
</dbReference>
<accession>A0AA38SJB6</accession>
<sequence>MAILKPKKKSTTTSSSPPPPIDNDAELLQSEVANFASSLGLSSSLPSSGFNDTDFRKTNKNGDQKKKKIEKPQEINNKKKNEKLQGKEEPKPKPRAQAHFSVDNLKMFDKFKNLPKLPLMKADALGVWYADAAELGEKLIGSGADRKKVEFRNVQEWKGMVEKKKEVAERLLAQSGTVTDKVSAFSVLVGDNPIANIKSIDALLGMVTSKVGKRYAFTGFEALKEMFISSLLPDRKLKTLFQQPLNYLPDSKDGNSLLLFWHWEECLKQRYERYIFALEEASRDVLATLKDKALKLGDPENKAASNADYLLSKLLSDHPNMKAVVVDEVDNFLFRPHLVLRPSTMVCCRGMENSKLLVQLVSGEDFAFFKLSNQHPTESFFTQVNFLSQIRLSHVGDGPKVAKRLVDVYFALFKVLISEAGGLNKEKKSKEEFKKAHKDKDAKSDADSHVEMDSRLLSALLTGVNRAFPFVSSNEADDIVEAQTPMLFQLVHSKNFNVGVQALMLLDKISSKNQIVSDRFYRALYSKLLLPSAMNTSKASELEEMFIGLLLRAMKNDLNLKRVCAFAKRLLQVSLQQPPQYACACIFLLSEVLKSRPPLWNMVLQNELADEELEHFEDIVEESDVQASKAADKSVKSGEAVDGTDNDDDPSEDEGGSPAPSSDDEFSDKGDDDLLGFGTLEESDGHAASKPQVQNAKSSLPGGYDPRHREPTYCNADRVGWWELMVLASHVHPSVSTMAKTLLSGANIVYNGNPLNDLSLGAFLDKFMEKKPKGRNWHGGSQIEPAKQLDMSKPLIGAEILQLDEMDVAPEDVVFHRFYMNKMNSSKKPKKKKKKGTEEEAAEDLIGEGEEEDDESDNEEIEAILDSTNPALDTDGDYDYDDLDQIANEDDNDLVGNASDEDMEFVAEGDVEEAGGDDASDDDVSIGDAEDGSDDEEDVFEIKPKKRKGRGKAKAGASPFASLEDYEHLMDDDPKKSKKAKRPKLKKKKVSTE</sequence>
<feature type="compositionally biased region" description="Basic residues" evidence="2">
    <location>
        <begin position="1"/>
        <end position="10"/>
    </location>
</feature>
<comment type="caution">
    <text evidence="4">The sequence shown here is derived from an EMBL/GenBank/DDBJ whole genome shotgun (WGS) entry which is preliminary data.</text>
</comment>
<feature type="compositionally biased region" description="Acidic residues" evidence="2">
    <location>
        <begin position="662"/>
        <end position="674"/>
    </location>
</feature>
<dbReference type="EMBL" id="JARYMX010000008">
    <property type="protein sequence ID" value="KAJ9537431.1"/>
    <property type="molecule type" value="Genomic_DNA"/>
</dbReference>
<evidence type="ECO:0000256" key="2">
    <source>
        <dbReference type="SAM" id="MobiDB-lite"/>
    </source>
</evidence>
<dbReference type="InterPro" id="IPR005612">
    <property type="entry name" value="CCAAT-binding_factor"/>
</dbReference>
<evidence type="ECO:0000313" key="5">
    <source>
        <dbReference type="Proteomes" id="UP001172457"/>
    </source>
</evidence>
<feature type="region of interest" description="Disordered" evidence="2">
    <location>
        <begin position="1"/>
        <end position="26"/>
    </location>
</feature>
<feature type="compositionally biased region" description="Basic residues" evidence="2">
    <location>
        <begin position="976"/>
        <end position="993"/>
    </location>
</feature>
<organism evidence="4 5">
    <name type="scientific">Centaurea solstitialis</name>
    <name type="common">yellow star-thistle</name>
    <dbReference type="NCBI Taxonomy" id="347529"/>
    <lineage>
        <taxon>Eukaryota</taxon>
        <taxon>Viridiplantae</taxon>
        <taxon>Streptophyta</taxon>
        <taxon>Embryophyta</taxon>
        <taxon>Tracheophyta</taxon>
        <taxon>Spermatophyta</taxon>
        <taxon>Magnoliopsida</taxon>
        <taxon>eudicotyledons</taxon>
        <taxon>Gunneridae</taxon>
        <taxon>Pentapetalae</taxon>
        <taxon>asterids</taxon>
        <taxon>campanulids</taxon>
        <taxon>Asterales</taxon>
        <taxon>Asteraceae</taxon>
        <taxon>Carduoideae</taxon>
        <taxon>Cardueae</taxon>
        <taxon>Centaureinae</taxon>
        <taxon>Centaurea</taxon>
    </lineage>
</organism>
<gene>
    <name evidence="4" type="ORF">OSB04_030164</name>
</gene>
<dbReference type="InterPro" id="IPR040155">
    <property type="entry name" value="CEBPZ/Mak21-like"/>
</dbReference>
<evidence type="ECO:0000256" key="1">
    <source>
        <dbReference type="ARBA" id="ARBA00007797"/>
    </source>
</evidence>
<feature type="compositionally biased region" description="Low complexity" evidence="2">
    <location>
        <begin position="40"/>
        <end position="49"/>
    </location>
</feature>
<proteinExistence type="inferred from homology"/>
<feature type="compositionally biased region" description="Basic and acidic residues" evidence="2">
    <location>
        <begin position="53"/>
        <end position="92"/>
    </location>
</feature>
<feature type="compositionally biased region" description="Basic residues" evidence="2">
    <location>
        <begin position="944"/>
        <end position="953"/>
    </location>
</feature>
<reference evidence="4" key="1">
    <citation type="submission" date="2023-03" db="EMBL/GenBank/DDBJ databases">
        <title>Chromosome-scale reference genome and RAD-based genetic map of yellow starthistle (Centaurea solstitialis) reveal putative structural variation and QTLs associated with invader traits.</title>
        <authorList>
            <person name="Reatini B."/>
            <person name="Cang F.A."/>
            <person name="Jiang Q."/>
            <person name="Mckibben M.T.W."/>
            <person name="Barker M.S."/>
            <person name="Rieseberg L.H."/>
            <person name="Dlugosch K.M."/>
        </authorList>
    </citation>
    <scope>NUCLEOTIDE SEQUENCE</scope>
    <source>
        <strain evidence="4">CAN-66</strain>
        <tissue evidence="4">Leaf</tissue>
    </source>
</reference>
<dbReference type="GO" id="GO:0005634">
    <property type="term" value="C:nucleus"/>
    <property type="evidence" value="ECO:0007669"/>
    <property type="project" value="UniProtKB-ARBA"/>
</dbReference>
<feature type="compositionally biased region" description="Acidic residues" evidence="2">
    <location>
        <begin position="839"/>
        <end position="863"/>
    </location>
</feature>
<evidence type="ECO:0000259" key="3">
    <source>
        <dbReference type="Pfam" id="PF03914"/>
    </source>
</evidence>
<feature type="region of interest" description="Disordered" evidence="2">
    <location>
        <begin position="826"/>
        <end position="993"/>
    </location>
</feature>
<dbReference type="Pfam" id="PF03914">
    <property type="entry name" value="CBF"/>
    <property type="match status" value="1"/>
</dbReference>
<keyword evidence="5" id="KW-1185">Reference proteome</keyword>
<feature type="domain" description="CCAAT-binding factor" evidence="3">
    <location>
        <begin position="500"/>
        <end position="739"/>
    </location>
</feature>
<feature type="region of interest" description="Disordered" evidence="2">
    <location>
        <begin position="624"/>
        <end position="711"/>
    </location>
</feature>
<dbReference type="PANTHER" id="PTHR12048:SF0">
    <property type="entry name" value="CCAAT_ENHANCER-BINDING PROTEIN ZETA"/>
    <property type="match status" value="1"/>
</dbReference>
<feature type="region of interest" description="Disordered" evidence="2">
    <location>
        <begin position="40"/>
        <end position="98"/>
    </location>
</feature>
<feature type="compositionally biased region" description="Acidic residues" evidence="2">
    <location>
        <begin position="642"/>
        <end position="655"/>
    </location>
</feature>
<feature type="compositionally biased region" description="Basic and acidic residues" evidence="2">
    <location>
        <begin position="965"/>
        <end position="975"/>
    </location>
</feature>
<feature type="compositionally biased region" description="Acidic residues" evidence="2">
    <location>
        <begin position="874"/>
        <end position="939"/>
    </location>
</feature>
<protein>
    <recommendedName>
        <fullName evidence="3">CCAAT-binding factor domain-containing protein</fullName>
    </recommendedName>
</protein>
<evidence type="ECO:0000313" key="4">
    <source>
        <dbReference type="EMBL" id="KAJ9537431.1"/>
    </source>
</evidence>
<feature type="compositionally biased region" description="Basic residues" evidence="2">
    <location>
        <begin position="826"/>
        <end position="835"/>
    </location>
</feature>